<feature type="transmembrane region" description="Helical" evidence="1">
    <location>
        <begin position="56"/>
        <end position="74"/>
    </location>
</feature>
<reference evidence="2" key="2">
    <citation type="journal article" date="2021" name="Microbiome">
        <title>Successional dynamics and alternative stable states in a saline activated sludge microbial community over 9 years.</title>
        <authorList>
            <person name="Wang Y."/>
            <person name="Ye J."/>
            <person name="Ju F."/>
            <person name="Liu L."/>
            <person name="Boyd J.A."/>
            <person name="Deng Y."/>
            <person name="Parks D.H."/>
            <person name="Jiang X."/>
            <person name="Yin X."/>
            <person name="Woodcroft B.J."/>
            <person name="Tyson G.W."/>
            <person name="Hugenholtz P."/>
            <person name="Polz M.F."/>
            <person name="Zhang T."/>
        </authorList>
    </citation>
    <scope>NUCLEOTIDE SEQUENCE</scope>
    <source>
        <strain evidence="2">HKST-UBA14</strain>
    </source>
</reference>
<sequence length="95" mass="10713">MPRDIISSIRQIIPERKKSAFGTLEVYPFDVKFATQNKGEKIFIKTRSHVVTNIGWLVRSAFAAVVPFISLLLLDIVRIISTGGAFNDFAIFIQE</sequence>
<dbReference type="EMBL" id="JAGQLK010000220">
    <property type="protein sequence ID" value="MCA9384030.1"/>
    <property type="molecule type" value="Genomic_DNA"/>
</dbReference>
<dbReference type="Proteomes" id="UP000783287">
    <property type="component" value="Unassembled WGS sequence"/>
</dbReference>
<keyword evidence="1" id="KW-1133">Transmembrane helix</keyword>
<reference evidence="2" key="1">
    <citation type="submission" date="2020-04" db="EMBL/GenBank/DDBJ databases">
        <authorList>
            <person name="Zhang T."/>
        </authorList>
    </citation>
    <scope>NUCLEOTIDE SEQUENCE</scope>
    <source>
        <strain evidence="2">HKST-UBA14</strain>
    </source>
</reference>
<organism evidence="2 3">
    <name type="scientific">Candidatus Dojkabacteria bacterium</name>
    <dbReference type="NCBI Taxonomy" id="2099670"/>
    <lineage>
        <taxon>Bacteria</taxon>
        <taxon>Candidatus Dojkabacteria</taxon>
    </lineage>
</organism>
<evidence type="ECO:0000313" key="2">
    <source>
        <dbReference type="EMBL" id="MCA9384030.1"/>
    </source>
</evidence>
<name>A0A955RK29_9BACT</name>
<evidence type="ECO:0000313" key="3">
    <source>
        <dbReference type="Proteomes" id="UP000783287"/>
    </source>
</evidence>
<evidence type="ECO:0000256" key="1">
    <source>
        <dbReference type="SAM" id="Phobius"/>
    </source>
</evidence>
<comment type="caution">
    <text evidence="2">The sequence shown here is derived from an EMBL/GenBank/DDBJ whole genome shotgun (WGS) entry which is preliminary data.</text>
</comment>
<proteinExistence type="predicted"/>
<gene>
    <name evidence="2" type="ORF">KC909_06740</name>
</gene>
<protein>
    <submittedName>
        <fullName evidence="2">Uncharacterized protein</fullName>
    </submittedName>
</protein>
<keyword evidence="1" id="KW-0812">Transmembrane</keyword>
<accession>A0A955RK29</accession>
<keyword evidence="1" id="KW-0472">Membrane</keyword>
<feature type="non-terminal residue" evidence="2">
    <location>
        <position position="95"/>
    </location>
</feature>
<dbReference type="AlphaFoldDB" id="A0A955RK29"/>